<evidence type="ECO:0000256" key="2">
    <source>
        <dbReference type="ARBA" id="ARBA00023125"/>
    </source>
</evidence>
<dbReference type="InterPro" id="IPR009057">
    <property type="entry name" value="Homeodomain-like_sf"/>
</dbReference>
<dbReference type="PANTHER" id="PTHR30055">
    <property type="entry name" value="HTH-TYPE TRANSCRIPTIONAL REGULATOR RUTR"/>
    <property type="match status" value="1"/>
</dbReference>
<dbReference type="PRINTS" id="PR00455">
    <property type="entry name" value="HTHTETR"/>
</dbReference>
<dbReference type="InterPro" id="IPR050109">
    <property type="entry name" value="HTH-type_TetR-like_transc_reg"/>
</dbReference>
<dbReference type="Pfam" id="PF00440">
    <property type="entry name" value="TetR_N"/>
    <property type="match status" value="2"/>
</dbReference>
<feature type="domain" description="HTH tetR-type" evidence="5">
    <location>
        <begin position="1"/>
        <end position="39"/>
    </location>
</feature>
<feature type="DNA-binding region" description="H-T-H motif" evidence="4">
    <location>
        <begin position="2"/>
        <end position="21"/>
    </location>
</feature>
<keyword evidence="1" id="KW-0805">Transcription regulation</keyword>
<evidence type="ECO:0000313" key="7">
    <source>
        <dbReference type="Proteomes" id="UP000252355"/>
    </source>
</evidence>
<evidence type="ECO:0000256" key="4">
    <source>
        <dbReference type="PROSITE-ProRule" id="PRU00335"/>
    </source>
</evidence>
<protein>
    <submittedName>
        <fullName evidence="6">Transcriptional regulator, TetR family</fullName>
    </submittedName>
</protein>
<dbReference type="InterPro" id="IPR001647">
    <property type="entry name" value="HTH_TetR"/>
</dbReference>
<keyword evidence="3" id="KW-0804">Transcription</keyword>
<accession>A0A367ZM41</accession>
<evidence type="ECO:0000256" key="1">
    <source>
        <dbReference type="ARBA" id="ARBA00023015"/>
    </source>
</evidence>
<dbReference type="Gene3D" id="1.10.357.10">
    <property type="entry name" value="Tetracycline Repressor, domain 2"/>
    <property type="match status" value="2"/>
</dbReference>
<evidence type="ECO:0000259" key="5">
    <source>
        <dbReference type="PROSITE" id="PS50977"/>
    </source>
</evidence>
<evidence type="ECO:0000256" key="3">
    <source>
        <dbReference type="ARBA" id="ARBA00023163"/>
    </source>
</evidence>
<dbReference type="GO" id="GO:0003700">
    <property type="term" value="F:DNA-binding transcription factor activity"/>
    <property type="evidence" value="ECO:0007669"/>
    <property type="project" value="TreeGrafter"/>
</dbReference>
<sequence length="358" mass="39380">MSVASICRAARVANGTFYQYFPDKLALFQALVERLRQAFHTALQGARGIDQTAQRLFDVFDEAGSLFQIYREAEFLAVPHPRRTFYDEAVGRLAAALDVDEGTAWGVFGALVMAGLHFGVWEGRSVPSAIREEMIEVVARGIAAGRDSPWQDLAWPAPPPPVVEAVPLGKGEQTRRALVAMARRLFAGQGYAATHVAQIAAAAGVGLGTFYGHFGGKRELLAHLTESIREEMRTWVRAAAAGAEDHPLEAERRIFLAFLGYIRQHGDVYRIVREAEFAEPEIGRRYYHGIHADRIVFLSRAQALGQVRPGNPAVQACYLMGVEALAGLRWVLWHEGDRLPADGLRATLRLIFHGLAAG</sequence>
<dbReference type="AlphaFoldDB" id="A0A367ZM41"/>
<dbReference type="SUPFAM" id="SSF46689">
    <property type="entry name" value="Homeodomain-like"/>
    <property type="match status" value="2"/>
</dbReference>
<gene>
    <name evidence="6" type="ORF">OZSIB_0969</name>
</gene>
<evidence type="ECO:0000313" key="6">
    <source>
        <dbReference type="EMBL" id="RCK78819.1"/>
    </source>
</evidence>
<dbReference type="PROSITE" id="PS50977">
    <property type="entry name" value="HTH_TETR_2"/>
    <property type="match status" value="2"/>
</dbReference>
<feature type="domain" description="HTH tetR-type" evidence="5">
    <location>
        <begin position="172"/>
        <end position="232"/>
    </location>
</feature>
<name>A0A367ZM41_9BACT</name>
<keyword evidence="2 4" id="KW-0238">DNA-binding</keyword>
<dbReference type="PANTHER" id="PTHR30055:SF234">
    <property type="entry name" value="HTH-TYPE TRANSCRIPTIONAL REGULATOR BETI"/>
    <property type="match status" value="1"/>
</dbReference>
<organism evidence="6 7">
    <name type="scientific">Candidatus Ozemobacter sibiricus</name>
    <dbReference type="NCBI Taxonomy" id="2268124"/>
    <lineage>
        <taxon>Bacteria</taxon>
        <taxon>Candidatus Ozemobacteria</taxon>
        <taxon>Candidatus Ozemobacterales</taxon>
        <taxon>Candidatus Ozemobacteraceae</taxon>
        <taxon>Candidatus Ozemobacter</taxon>
    </lineage>
</organism>
<dbReference type="GO" id="GO:0000976">
    <property type="term" value="F:transcription cis-regulatory region binding"/>
    <property type="evidence" value="ECO:0007669"/>
    <property type="project" value="TreeGrafter"/>
</dbReference>
<dbReference type="EMBL" id="QOQW01000018">
    <property type="protein sequence ID" value="RCK78819.1"/>
    <property type="molecule type" value="Genomic_DNA"/>
</dbReference>
<feature type="DNA-binding region" description="H-T-H motif" evidence="4">
    <location>
        <begin position="195"/>
        <end position="214"/>
    </location>
</feature>
<reference evidence="6 7" key="1">
    <citation type="submission" date="2018-05" db="EMBL/GenBank/DDBJ databases">
        <title>A metagenomic window into the 2 km-deep terrestrial subsurface aquifer revealed taxonomically and functionally diverse microbial community comprising novel uncultured bacterial lineages.</title>
        <authorList>
            <person name="Kadnikov V.V."/>
            <person name="Mardanov A.V."/>
            <person name="Beletsky A.V."/>
            <person name="Banks D."/>
            <person name="Pimenov N.V."/>
            <person name="Frank Y.A."/>
            <person name="Karnachuk O.V."/>
            <person name="Ravin N.V."/>
        </authorList>
    </citation>
    <scope>NUCLEOTIDE SEQUENCE [LARGE SCALE GENOMIC DNA]</scope>
    <source>
        <strain evidence="6">BY5</strain>
    </source>
</reference>
<comment type="caution">
    <text evidence="6">The sequence shown here is derived from an EMBL/GenBank/DDBJ whole genome shotgun (WGS) entry which is preliminary data.</text>
</comment>
<dbReference type="Proteomes" id="UP000252355">
    <property type="component" value="Unassembled WGS sequence"/>
</dbReference>
<proteinExistence type="predicted"/>